<dbReference type="Proteomes" id="UP001500016">
    <property type="component" value="Unassembled WGS sequence"/>
</dbReference>
<proteinExistence type="predicted"/>
<sequence>MSRTDNTKPLWVRSREHDPRPVHDHRFGPCDLPPRPTRETTDTRCQWEHPESMLFGRATCCAGCNKRSCYKEWQDMVRSENRKDRHGARRAAHEAARRYATGLEGDEA</sequence>
<feature type="region of interest" description="Disordered" evidence="1">
    <location>
        <begin position="80"/>
        <end position="108"/>
    </location>
</feature>
<accession>A0ABN2WRT2</accession>
<organism evidence="2 3">
    <name type="scientific">Streptomyces albiaxialis</name>
    <dbReference type="NCBI Taxonomy" id="329523"/>
    <lineage>
        <taxon>Bacteria</taxon>
        <taxon>Bacillati</taxon>
        <taxon>Actinomycetota</taxon>
        <taxon>Actinomycetes</taxon>
        <taxon>Kitasatosporales</taxon>
        <taxon>Streptomycetaceae</taxon>
        <taxon>Streptomyces</taxon>
    </lineage>
</organism>
<dbReference type="RefSeq" id="WP_344533505.1">
    <property type="nucleotide sequence ID" value="NZ_BAAAPE010000016.1"/>
</dbReference>
<keyword evidence="3" id="KW-1185">Reference proteome</keyword>
<evidence type="ECO:0000256" key="1">
    <source>
        <dbReference type="SAM" id="MobiDB-lite"/>
    </source>
</evidence>
<evidence type="ECO:0000313" key="3">
    <source>
        <dbReference type="Proteomes" id="UP001500016"/>
    </source>
</evidence>
<comment type="caution">
    <text evidence="2">The sequence shown here is derived from an EMBL/GenBank/DDBJ whole genome shotgun (WGS) entry which is preliminary data.</text>
</comment>
<feature type="region of interest" description="Disordered" evidence="1">
    <location>
        <begin position="1"/>
        <end position="42"/>
    </location>
</feature>
<protein>
    <recommendedName>
        <fullName evidence="4">4Fe-4S Wbl-type domain-containing protein</fullName>
    </recommendedName>
</protein>
<gene>
    <name evidence="2" type="ORF">GCM10009801_66130</name>
</gene>
<evidence type="ECO:0008006" key="4">
    <source>
        <dbReference type="Google" id="ProtNLM"/>
    </source>
</evidence>
<name>A0ABN2WRT2_9ACTN</name>
<dbReference type="EMBL" id="BAAAPE010000016">
    <property type="protein sequence ID" value="GAA2096487.1"/>
    <property type="molecule type" value="Genomic_DNA"/>
</dbReference>
<reference evidence="2 3" key="1">
    <citation type="journal article" date="2019" name="Int. J. Syst. Evol. Microbiol.">
        <title>The Global Catalogue of Microorganisms (GCM) 10K type strain sequencing project: providing services to taxonomists for standard genome sequencing and annotation.</title>
        <authorList>
            <consortium name="The Broad Institute Genomics Platform"/>
            <consortium name="The Broad Institute Genome Sequencing Center for Infectious Disease"/>
            <person name="Wu L."/>
            <person name="Ma J."/>
        </authorList>
    </citation>
    <scope>NUCLEOTIDE SEQUENCE [LARGE SCALE GENOMIC DNA]</scope>
    <source>
        <strain evidence="2 3">JCM 15478</strain>
    </source>
</reference>
<evidence type="ECO:0000313" key="2">
    <source>
        <dbReference type="EMBL" id="GAA2096487.1"/>
    </source>
</evidence>
<feature type="compositionally biased region" description="Basic and acidic residues" evidence="1">
    <location>
        <begin position="13"/>
        <end position="28"/>
    </location>
</feature>